<evidence type="ECO:0000256" key="1">
    <source>
        <dbReference type="ARBA" id="ARBA00023186"/>
    </source>
</evidence>
<dbReference type="PANTHER" id="PTHR24078">
    <property type="entry name" value="DNAJ HOMOLOG SUBFAMILY C MEMBER"/>
    <property type="match status" value="1"/>
</dbReference>
<evidence type="ECO:0000259" key="2">
    <source>
        <dbReference type="PROSITE" id="PS50076"/>
    </source>
</evidence>
<reference evidence="3" key="1">
    <citation type="submission" date="2018-05" db="EMBL/GenBank/DDBJ databases">
        <authorList>
            <person name="Lanie J.A."/>
            <person name="Ng W.-L."/>
            <person name="Kazmierczak K.M."/>
            <person name="Andrzejewski T.M."/>
            <person name="Davidsen T.M."/>
            <person name="Wayne K.J."/>
            <person name="Tettelin H."/>
            <person name="Glass J.I."/>
            <person name="Rusch D."/>
            <person name="Podicherti R."/>
            <person name="Tsui H.-C.T."/>
            <person name="Winkler M.E."/>
        </authorList>
    </citation>
    <scope>NUCLEOTIDE SEQUENCE</scope>
</reference>
<keyword evidence="1" id="KW-0143">Chaperone</keyword>
<dbReference type="SMART" id="SM00271">
    <property type="entry name" value="DnaJ"/>
    <property type="match status" value="1"/>
</dbReference>
<dbReference type="InterPro" id="IPR036869">
    <property type="entry name" value="J_dom_sf"/>
</dbReference>
<dbReference type="GO" id="GO:0005829">
    <property type="term" value="C:cytosol"/>
    <property type="evidence" value="ECO:0007669"/>
    <property type="project" value="TreeGrafter"/>
</dbReference>
<dbReference type="InterPro" id="IPR051339">
    <property type="entry name" value="DnaJ_subfamily_B"/>
</dbReference>
<dbReference type="GO" id="GO:0051082">
    <property type="term" value="F:unfolded protein binding"/>
    <property type="evidence" value="ECO:0007669"/>
    <property type="project" value="InterPro"/>
</dbReference>
<dbReference type="SUPFAM" id="SSF46565">
    <property type="entry name" value="Chaperone J-domain"/>
    <property type="match status" value="1"/>
</dbReference>
<dbReference type="FunFam" id="2.60.260.20:FF:000013">
    <property type="entry name" value="DnaJ subfamily B member 11"/>
    <property type="match status" value="1"/>
</dbReference>
<dbReference type="PROSITE" id="PS00636">
    <property type="entry name" value="DNAJ_1"/>
    <property type="match status" value="1"/>
</dbReference>
<dbReference type="InterPro" id="IPR001623">
    <property type="entry name" value="DnaJ_domain"/>
</dbReference>
<dbReference type="SUPFAM" id="SSF49493">
    <property type="entry name" value="HSP40/DnaJ peptide-binding domain"/>
    <property type="match status" value="2"/>
</dbReference>
<organism evidence="3">
    <name type="scientific">marine metagenome</name>
    <dbReference type="NCBI Taxonomy" id="408172"/>
    <lineage>
        <taxon>unclassified sequences</taxon>
        <taxon>metagenomes</taxon>
        <taxon>ecological metagenomes</taxon>
    </lineage>
</organism>
<evidence type="ECO:0000313" key="3">
    <source>
        <dbReference type="EMBL" id="SVB70626.1"/>
    </source>
</evidence>
<dbReference type="Gene3D" id="2.60.260.20">
    <property type="entry name" value="Urease metallochaperone UreE, N-terminal domain"/>
    <property type="match status" value="2"/>
</dbReference>
<accession>A0A382G5S1</accession>
<proteinExistence type="predicted"/>
<dbReference type="PROSITE" id="PS50076">
    <property type="entry name" value="DNAJ_2"/>
    <property type="match status" value="1"/>
</dbReference>
<dbReference type="PRINTS" id="PR00625">
    <property type="entry name" value="JDOMAIN"/>
</dbReference>
<gene>
    <name evidence="3" type="ORF">METZ01_LOCUS223480</name>
</gene>
<protein>
    <recommendedName>
        <fullName evidence="2">J domain-containing protein</fullName>
    </recommendedName>
</protein>
<dbReference type="Pfam" id="PF01556">
    <property type="entry name" value="DnaJ_C"/>
    <property type="match status" value="1"/>
</dbReference>
<sequence length="282" mass="31705">MADYYDILGVKKGASQQDLKKAYKKQAMRYHPDKGGDSNKFQKINEAYDTLKDPQKKAMYDQFGATGNQGPYSRTYSTEEFEFPNDIGDIFNQFFGGSRSPFTQRRQRQRNKDIAIQTQIDLEDVMNGKSLIATYTLTNGKQQSVNIDLPPGVETNTTMKFTGLGDNFIPSISRGDLMVRIKVRAHSRWHRDGANLHCVEKVSVFDLLLGTKKEITTVDGKKLSITIPKGCQPGTVLSISEQGLPRLHGRGKGNIYMTVQADIPNISDPEMLKLLQRIKYGT</sequence>
<dbReference type="GO" id="GO:0051087">
    <property type="term" value="F:protein-folding chaperone binding"/>
    <property type="evidence" value="ECO:0007669"/>
    <property type="project" value="TreeGrafter"/>
</dbReference>
<dbReference type="InterPro" id="IPR002939">
    <property type="entry name" value="DnaJ_C"/>
</dbReference>
<dbReference type="Pfam" id="PF00226">
    <property type="entry name" value="DnaJ"/>
    <property type="match status" value="1"/>
</dbReference>
<dbReference type="CDD" id="cd10747">
    <property type="entry name" value="DnaJ_C"/>
    <property type="match status" value="1"/>
</dbReference>
<feature type="non-terminal residue" evidence="3">
    <location>
        <position position="282"/>
    </location>
</feature>
<dbReference type="Gene3D" id="1.10.287.110">
    <property type="entry name" value="DnaJ domain"/>
    <property type="match status" value="1"/>
</dbReference>
<dbReference type="PANTHER" id="PTHR24078:SF553">
    <property type="entry name" value="DNAJ HOMOLOG SUBFAMILY B MEMBER 5"/>
    <property type="match status" value="1"/>
</dbReference>
<dbReference type="AlphaFoldDB" id="A0A382G5S1"/>
<dbReference type="InterPro" id="IPR018253">
    <property type="entry name" value="DnaJ_domain_CS"/>
</dbReference>
<feature type="domain" description="J" evidence="2">
    <location>
        <begin position="3"/>
        <end position="64"/>
    </location>
</feature>
<name>A0A382G5S1_9ZZZZ</name>
<dbReference type="EMBL" id="UINC01053736">
    <property type="protein sequence ID" value="SVB70626.1"/>
    <property type="molecule type" value="Genomic_DNA"/>
</dbReference>
<dbReference type="CDD" id="cd06257">
    <property type="entry name" value="DnaJ"/>
    <property type="match status" value="1"/>
</dbReference>
<dbReference type="GO" id="GO:0006457">
    <property type="term" value="P:protein folding"/>
    <property type="evidence" value="ECO:0007669"/>
    <property type="project" value="InterPro"/>
</dbReference>
<dbReference type="InterPro" id="IPR008971">
    <property type="entry name" value="HSP40/DnaJ_pept-bd"/>
</dbReference>